<dbReference type="NCBIfam" id="TIGR01307">
    <property type="entry name" value="pgm_bpd_ind"/>
    <property type="match status" value="1"/>
</dbReference>
<dbReference type="SUPFAM" id="SSF50044">
    <property type="entry name" value="SH3-domain"/>
    <property type="match status" value="2"/>
</dbReference>
<feature type="compositionally biased region" description="Basic and acidic residues" evidence="15">
    <location>
        <begin position="1649"/>
        <end position="1664"/>
    </location>
</feature>
<dbReference type="GO" id="GO:0046856">
    <property type="term" value="P:phosphatidylinositol dephosphorylation"/>
    <property type="evidence" value="ECO:0007669"/>
    <property type="project" value="InterPro"/>
</dbReference>
<dbReference type="Gene3D" id="3.40.1450.10">
    <property type="entry name" value="BPG-independent phosphoglycerate mutase, domain B"/>
    <property type="match status" value="1"/>
</dbReference>
<evidence type="ECO:0000256" key="10">
    <source>
        <dbReference type="ARBA" id="ARBA00023211"/>
    </source>
</evidence>
<dbReference type="Gene3D" id="2.30.30.40">
    <property type="entry name" value="SH3 Domains"/>
    <property type="match status" value="2"/>
</dbReference>
<comment type="caution">
    <text evidence="17">The sequence shown here is derived from an EMBL/GenBank/DDBJ whole genome shotgun (WGS) entry which is preliminary data.</text>
</comment>
<dbReference type="FunFam" id="3.40.1450.10:FF:000001">
    <property type="entry name" value="2,3-bisphosphoglycerate-independent phosphoglycerate mutase"/>
    <property type="match status" value="1"/>
</dbReference>
<evidence type="ECO:0000256" key="5">
    <source>
        <dbReference type="ARBA" id="ARBA00008819"/>
    </source>
</evidence>
<feature type="region of interest" description="Disordered" evidence="15">
    <location>
        <begin position="740"/>
        <end position="801"/>
    </location>
</feature>
<evidence type="ECO:0000256" key="4">
    <source>
        <dbReference type="ARBA" id="ARBA00004798"/>
    </source>
</evidence>
<evidence type="ECO:0000256" key="12">
    <source>
        <dbReference type="ARBA" id="ARBA00071648"/>
    </source>
</evidence>
<dbReference type="CDD" id="cd00174">
    <property type="entry name" value="SH3"/>
    <property type="match status" value="1"/>
</dbReference>
<evidence type="ECO:0000313" key="17">
    <source>
        <dbReference type="EMBL" id="KAB5595783.1"/>
    </source>
</evidence>
<dbReference type="Proteomes" id="UP000383932">
    <property type="component" value="Unassembled WGS sequence"/>
</dbReference>
<dbReference type="Gene3D" id="3.40.720.10">
    <property type="entry name" value="Alkaline Phosphatase, subunit A"/>
    <property type="match status" value="1"/>
</dbReference>
<evidence type="ECO:0000313" key="18">
    <source>
        <dbReference type="Proteomes" id="UP000383932"/>
    </source>
</evidence>
<dbReference type="HAMAP" id="MF_01038">
    <property type="entry name" value="GpmI"/>
    <property type="match status" value="1"/>
</dbReference>
<comment type="pathway">
    <text evidence="4">Carbohydrate degradation; glycolysis; pyruvate from D-glyceraldehyde 3-phosphate: step 3/5.</text>
</comment>
<dbReference type="PRINTS" id="PR00452">
    <property type="entry name" value="SH3DOMAIN"/>
</dbReference>
<evidence type="ECO:0000256" key="11">
    <source>
        <dbReference type="ARBA" id="ARBA00023235"/>
    </source>
</evidence>
<feature type="region of interest" description="Disordered" evidence="15">
    <location>
        <begin position="1393"/>
        <end position="1416"/>
    </location>
</feature>
<dbReference type="InterPro" id="IPR000300">
    <property type="entry name" value="IPPc"/>
</dbReference>
<evidence type="ECO:0000259" key="16">
    <source>
        <dbReference type="PROSITE" id="PS50002"/>
    </source>
</evidence>
<evidence type="ECO:0000256" key="3">
    <source>
        <dbReference type="ARBA" id="ARBA00002315"/>
    </source>
</evidence>
<dbReference type="SMART" id="SM00326">
    <property type="entry name" value="SH3"/>
    <property type="match status" value="2"/>
</dbReference>
<comment type="similarity">
    <text evidence="5">Belongs to the BPG-independent phosphoglycerate mutase family.</text>
</comment>
<feature type="compositionally biased region" description="Polar residues" evidence="15">
    <location>
        <begin position="1393"/>
        <end position="1403"/>
    </location>
</feature>
<dbReference type="Pfam" id="PF01676">
    <property type="entry name" value="Metalloenzyme"/>
    <property type="match status" value="1"/>
</dbReference>
<comment type="function">
    <text evidence="3">Catalyzes the interconversion of 2-phosphoglycerate and 3-phosphoglycerate.</text>
</comment>
<keyword evidence="9" id="KW-0324">Glycolysis</keyword>
<proteinExistence type="inferred from homology"/>
<evidence type="ECO:0000256" key="2">
    <source>
        <dbReference type="ARBA" id="ARBA00001936"/>
    </source>
</evidence>
<dbReference type="InterPro" id="IPR006124">
    <property type="entry name" value="Metalloenzyme"/>
</dbReference>
<gene>
    <name evidence="17" type="ORF">CTheo_796</name>
</gene>
<dbReference type="InterPro" id="IPR036691">
    <property type="entry name" value="Endo/exonu/phosph_ase_sf"/>
</dbReference>
<dbReference type="CDD" id="cd16010">
    <property type="entry name" value="iPGM"/>
    <property type="match status" value="1"/>
</dbReference>
<comment type="cofactor">
    <cofactor evidence="2">
        <name>Mn(2+)</name>
        <dbReference type="ChEBI" id="CHEBI:29035"/>
    </cofactor>
</comment>
<feature type="region of interest" description="Disordered" evidence="15">
    <location>
        <begin position="218"/>
        <end position="237"/>
    </location>
</feature>
<feature type="compositionally biased region" description="Basic and acidic residues" evidence="15">
    <location>
        <begin position="1286"/>
        <end position="1300"/>
    </location>
</feature>
<organism evidence="17 18">
    <name type="scientific">Ceratobasidium theobromae</name>
    <dbReference type="NCBI Taxonomy" id="1582974"/>
    <lineage>
        <taxon>Eukaryota</taxon>
        <taxon>Fungi</taxon>
        <taxon>Dikarya</taxon>
        <taxon>Basidiomycota</taxon>
        <taxon>Agaricomycotina</taxon>
        <taxon>Agaricomycetes</taxon>
        <taxon>Cantharellales</taxon>
        <taxon>Ceratobasidiaceae</taxon>
        <taxon>Ceratobasidium</taxon>
    </lineage>
</organism>
<accession>A0A5N5QW47</accession>
<feature type="region of interest" description="Disordered" evidence="15">
    <location>
        <begin position="1268"/>
        <end position="1320"/>
    </location>
</feature>
<dbReference type="InterPro" id="IPR017850">
    <property type="entry name" value="Alkaline_phosphatase_core_sf"/>
</dbReference>
<feature type="compositionally biased region" description="Low complexity" evidence="15">
    <location>
        <begin position="1502"/>
        <end position="1511"/>
    </location>
</feature>
<dbReference type="SUPFAM" id="SSF53649">
    <property type="entry name" value="Alkaline phosphatase-like"/>
    <property type="match status" value="1"/>
</dbReference>
<dbReference type="InterPro" id="IPR005995">
    <property type="entry name" value="Pgm_bpd_ind"/>
</dbReference>
<dbReference type="UniPathway" id="UPA00109">
    <property type="reaction ID" value="UER00186"/>
</dbReference>
<dbReference type="Pfam" id="PF06415">
    <property type="entry name" value="iPGM_N"/>
    <property type="match status" value="1"/>
</dbReference>
<dbReference type="PANTHER" id="PTHR31637">
    <property type="entry name" value="2,3-BISPHOSPHOGLYCERATE-INDEPENDENT PHOSPHOGLYCERATE MUTASE"/>
    <property type="match status" value="1"/>
</dbReference>
<feature type="compositionally biased region" description="Pro residues" evidence="15">
    <location>
        <begin position="440"/>
        <end position="449"/>
    </location>
</feature>
<dbReference type="SMART" id="SM00128">
    <property type="entry name" value="IPPc"/>
    <property type="match status" value="1"/>
</dbReference>
<dbReference type="InterPro" id="IPR036646">
    <property type="entry name" value="PGAM_B_sf"/>
</dbReference>
<feature type="compositionally biased region" description="Pro residues" evidence="15">
    <location>
        <begin position="413"/>
        <end position="422"/>
    </location>
</feature>
<dbReference type="SUPFAM" id="SSF56219">
    <property type="entry name" value="DNase I-like"/>
    <property type="match status" value="1"/>
</dbReference>
<dbReference type="InterPro" id="IPR001452">
    <property type="entry name" value="SH3_domain"/>
</dbReference>
<evidence type="ECO:0000256" key="15">
    <source>
        <dbReference type="SAM" id="MobiDB-lite"/>
    </source>
</evidence>
<dbReference type="GO" id="GO:0005737">
    <property type="term" value="C:cytoplasm"/>
    <property type="evidence" value="ECO:0007669"/>
    <property type="project" value="InterPro"/>
</dbReference>
<dbReference type="GO" id="GO:0006096">
    <property type="term" value="P:glycolytic process"/>
    <property type="evidence" value="ECO:0007669"/>
    <property type="project" value="UniProtKB-UniPathway"/>
</dbReference>
<dbReference type="Pfam" id="PF00018">
    <property type="entry name" value="SH3_1"/>
    <property type="match status" value="2"/>
</dbReference>
<dbReference type="EMBL" id="SSOP01000006">
    <property type="protein sequence ID" value="KAB5595783.1"/>
    <property type="molecule type" value="Genomic_DNA"/>
</dbReference>
<feature type="region of interest" description="Disordered" evidence="15">
    <location>
        <begin position="375"/>
        <end position="454"/>
    </location>
</feature>
<dbReference type="SUPFAM" id="SSF64158">
    <property type="entry name" value="2,3-Bisphosphoglycerate-independent phosphoglycerate mutase, substrate-binding domain"/>
    <property type="match status" value="1"/>
</dbReference>
<feature type="region of interest" description="Disordered" evidence="15">
    <location>
        <begin position="1074"/>
        <end position="1243"/>
    </location>
</feature>
<feature type="compositionally biased region" description="Basic residues" evidence="15">
    <location>
        <begin position="1111"/>
        <end position="1123"/>
    </location>
</feature>
<evidence type="ECO:0000256" key="14">
    <source>
        <dbReference type="PROSITE-ProRule" id="PRU00192"/>
    </source>
</evidence>
<dbReference type="GO" id="GO:0030145">
    <property type="term" value="F:manganese ion binding"/>
    <property type="evidence" value="ECO:0007669"/>
    <property type="project" value="InterPro"/>
</dbReference>
<keyword evidence="18" id="KW-1185">Reference proteome</keyword>
<feature type="domain" description="SH3" evidence="16">
    <location>
        <begin position="449"/>
        <end position="510"/>
    </location>
</feature>
<feature type="region of interest" description="Disordered" evidence="15">
    <location>
        <begin position="1697"/>
        <end position="1717"/>
    </location>
</feature>
<feature type="compositionally biased region" description="Basic and acidic residues" evidence="15">
    <location>
        <begin position="740"/>
        <end position="758"/>
    </location>
</feature>
<dbReference type="InterPro" id="IPR036028">
    <property type="entry name" value="SH3-like_dom_sf"/>
</dbReference>
<feature type="compositionally biased region" description="Low complexity" evidence="15">
    <location>
        <begin position="423"/>
        <end position="439"/>
    </location>
</feature>
<feature type="domain" description="SH3" evidence="16">
    <location>
        <begin position="158"/>
        <end position="217"/>
    </location>
</feature>
<feature type="region of interest" description="Disordered" evidence="15">
    <location>
        <begin position="830"/>
        <end position="851"/>
    </location>
</feature>
<evidence type="ECO:0000256" key="7">
    <source>
        <dbReference type="ARBA" id="ARBA00022443"/>
    </source>
</evidence>
<keyword evidence="11" id="KW-0413">Isomerase</keyword>
<comment type="catalytic activity">
    <reaction evidence="1">
        <text>(2R)-2-phosphoglycerate = (2R)-3-phosphoglycerate</text>
        <dbReference type="Rhea" id="RHEA:15901"/>
        <dbReference type="ChEBI" id="CHEBI:58272"/>
        <dbReference type="ChEBI" id="CHEBI:58289"/>
        <dbReference type="EC" id="5.4.2.12"/>
    </reaction>
</comment>
<feature type="region of interest" description="Disordered" evidence="15">
    <location>
        <begin position="1631"/>
        <end position="1684"/>
    </location>
</feature>
<protein>
    <recommendedName>
        <fullName evidence="12">2,3-bisphosphoglycerate-independent phosphoglycerate mutase</fullName>
        <ecNumber evidence="6">5.4.2.12</ecNumber>
    </recommendedName>
    <alternativeName>
        <fullName evidence="13">Cofactor-independent phosphoglycerate mutase homolog</fullName>
    </alternativeName>
</protein>
<evidence type="ECO:0000256" key="6">
    <source>
        <dbReference type="ARBA" id="ARBA00012026"/>
    </source>
</evidence>
<dbReference type="InterPro" id="IPR011258">
    <property type="entry name" value="BPG-indep_PGM_N"/>
</dbReference>
<feature type="compositionally biased region" description="Polar residues" evidence="15">
    <location>
        <begin position="1183"/>
        <end position="1192"/>
    </location>
</feature>
<dbReference type="EC" id="5.4.2.12" evidence="6"/>
<feature type="compositionally biased region" description="Acidic residues" evidence="15">
    <location>
        <begin position="1160"/>
        <end position="1170"/>
    </location>
</feature>
<dbReference type="PROSITE" id="PS50002">
    <property type="entry name" value="SH3"/>
    <property type="match status" value="2"/>
</dbReference>
<reference evidence="17 18" key="1">
    <citation type="journal article" date="2019" name="Fungal Biol. Biotechnol.">
        <title>Draft genome sequence of fastidious pathogen Ceratobasidium theobromae, which causes vascular-streak dieback in Theobroma cacao.</title>
        <authorList>
            <person name="Ali S.S."/>
            <person name="Asman A."/>
            <person name="Shao J."/>
            <person name="Firmansyah A.P."/>
            <person name="Susilo A.W."/>
            <person name="Rosmana A."/>
            <person name="McMahon P."/>
            <person name="Junaid M."/>
            <person name="Guest D."/>
            <person name="Kheng T.Y."/>
            <person name="Meinhardt L.W."/>
            <person name="Bailey B.A."/>
        </authorList>
    </citation>
    <scope>NUCLEOTIDE SEQUENCE [LARGE SCALE GENOMIC DNA]</scope>
    <source>
        <strain evidence="17 18">CT2</strain>
    </source>
</reference>
<keyword evidence="10" id="KW-0464">Manganese</keyword>
<evidence type="ECO:0000256" key="9">
    <source>
        <dbReference type="ARBA" id="ARBA00023152"/>
    </source>
</evidence>
<feature type="region of interest" description="Disordered" evidence="15">
    <location>
        <begin position="1481"/>
        <end position="1602"/>
    </location>
</feature>
<dbReference type="GO" id="GO:0004619">
    <property type="term" value="F:phosphoglycerate mutase activity"/>
    <property type="evidence" value="ECO:0007669"/>
    <property type="project" value="UniProtKB-EC"/>
</dbReference>
<dbReference type="Gene3D" id="3.60.10.10">
    <property type="entry name" value="Endonuclease/exonuclease/phosphatase"/>
    <property type="match status" value="2"/>
</dbReference>
<dbReference type="Pfam" id="PF22669">
    <property type="entry name" value="Exo_endo_phos2"/>
    <property type="match status" value="1"/>
</dbReference>
<dbReference type="FunFam" id="2.30.30.40:FF:000072">
    <property type="entry name" value="Unconventional Myosin IB"/>
    <property type="match status" value="2"/>
</dbReference>
<dbReference type="GO" id="GO:0006007">
    <property type="term" value="P:glucose catabolic process"/>
    <property type="evidence" value="ECO:0007669"/>
    <property type="project" value="InterPro"/>
</dbReference>
<evidence type="ECO:0000256" key="1">
    <source>
        <dbReference type="ARBA" id="ARBA00000370"/>
    </source>
</evidence>
<dbReference type="FunFam" id="3.40.720.10:FF:000001">
    <property type="entry name" value="2,3-bisphosphoglycerate-independent phosphoglycerate mutase"/>
    <property type="match status" value="1"/>
</dbReference>
<dbReference type="PANTHER" id="PTHR31637:SF0">
    <property type="entry name" value="2,3-BISPHOSPHOGLYCERATE-INDEPENDENT PHOSPHOGLYCERATE MUTASE"/>
    <property type="match status" value="1"/>
</dbReference>
<name>A0A5N5QW47_9AGAM</name>
<keyword evidence="7 14" id="KW-0728">SH3 domain</keyword>
<keyword evidence="8" id="KW-0479">Metal-binding</keyword>
<sequence>MPRGNLGQTSTLTAKVEDLGASSPGANTVKSIASWVAEQPSNAKIIIFLGKSYSNKCTDIIAVTELAEYPLLHILIGVLRASKVVITHLLDRVRSDLALLESVGCISPDDLRQIQAKLPTSVVVGQVEAAPVVEVQQRSPSGLSRKIPPPPPARNVSVQLPRAEAKWDYESSDPADLTFKQGDVIEIIEETSPDWWTGRLNGREGLFPSNRCTKIEPSAEADAPATGPRRYLSTHNSSKTFSDVTGVNKFGLKPASVDPGKKEKYGKLKSTMANSAAGGVGFGAARGGANLSVVTASHIRNGLQLSALVSTRPPQGIQPNNARLEADVRFLADQGHISRADSQSVLDVFSRAGNNTSANHVTSAMGTMGVANRDTSNAGMPTPFGAHSPAHFSSPAPFNNAPSYGGPANTAPPAFPGGPPAGPTSFGGAPSPAPSALKRPVPPPPPQAPTGPQCKALWDYNLDGKLTSDLSFRSGDIIQIVKDDNADWWSGRLNGKEGMFPANYVEKLPDAPSYAHSYGYDEKQQHMQPHQQYTPPPGPQAGYQVATPAQGPPPAEEEKKKGKFGKYGSMMAGSAAGGLGFGAGAATLGHCIVLSRGVRPPFGRGALAMESPRKARISKLKRLGKDDGAHPSVFERLSGLFPRHSSAPVHGPPDETLEKPEAPFEHALKVQVISWNMNDTLPKGDLAALLGVVPPYNLDVKGPTSEFQLEDTGHPYHIVVIAGQECPTGLLPMGMGAVKMERSKDSKSKAKTKEDEGPSGKLKRPRKSDEEELHPTETAISTNLPPSTPTTPGNFAFPSQAQHSSGWSALLEDWYSKGLGAKRFSLEDWQAPTSPASGSIVPPSPTPSRSPSLPALPIVPSISDPAKLAVPSSPRKGGLTHSHSSSTGHIVLTSEQGVGPYVLVAKERLMGIYLAVYVHRETRSLIRGFSKSSVTAGLIGGRFGNKGGVGISLNVAGSSFLFVNAHLAAHEGRQAMRIENMEKIQAELRLDNFGEPLHPRKPIPDSTKLDITDKFDYTFIFGDLNFRLNVSRLHADWLISRQEYLRAQEFDELRTNMRSNKIFPGFDEPQISFPPTFKYDVPKHRSHSRRHKEGHDKEKTSKTGIGGVRASIRRSRRKSKGKIMAKDSEGSYAVVDDDEGSGSNQQKLQPVSEREAEVSSGEDDDSDQDADSASAFSGIARPSGSTHRPPSTRSHRSGVLSSRSPLSEPDTELHDDDPNDTPDEGGDEANLQHNTQLNAGSAAGGRNAVLQIFSRSAKQSWRAIVAKSTSSLGAIPIPKSPTSPKFDTRPRAKSPTKWERTSPALGISGMEQRQRGVSGGPEVSLGLGAPPIGMGMGRSQPNLVIETGTDGDSAPVITRASIDGSRSMPNGLGTNGGTLAPPAMIRTSSSFGSVGATSVTQGEDSSDSDKLKGVYDTSSKQRVPSWCDRIVYKSTVLPPQPPPTLPVPNLPGSLSDALHEDSRFGRVGNLLTGIRRGSKIRKDSLSNSGGTLPLPRSKEHSSGTLSRGGSLRIKESGSSSRPCSNLLRGKEVQSSGAGPLVKQAEGDGDDSGIVLTNGETSRPGSAGKAARPGGAVKRPGSAGSAGVSHVDQPASSHWPRTNPFARLLHPHLHTPGGPGLIHAVSMEPVPQPSVDVTPIPRPRSFSTSEGREKSRDRAGSDPRPPRQSNSEDTEGHPVQTPRDDGIWRFFRSFRDQPTVVAEPEPEPEPVQETKTRRRGDIVCVSYGTLDDREMQRLGGRSDHRPINYWNILSNRDSRLIYYDTLGNAPEKQSHFPRVHFPRMIIRNLLRPRSDTMTKVENKVCLIVHDGWGVSNIEKGNAVMAGDTTNMDAIAKNHSSRTLQAHGLAVGLSDGLMGNSEVGHLNIGAGRIVWQDIVRIDVAIKKREFHKNKIILDSCKHAKETSGRIHFLGLISDGGVHSHINHLKALLETAKEVGVPKAIVHFIGDGRDTAPRSSDGYLQDLLDFMKKENYGEVGTVVGRYYAMDRDKRWERVKIAVDGLVSAQGETSSDPVATIRKRYEIDETDEFFKPIIVGGDETRIKDKDTLFFFNYRSDRMREIVSVFGLPDKPMEVTVPSKLHITTMSRYNAEFPFHVAFPPQTMTNVLAEWLSKKGLKQCHIAETEKYAHVTFFFNGGAEAKFEQEDRELIDSPKVATYDKKPEMSAQGVADKVAETVAKGEYEFVMCNFAPPDMVGHTGVYEAAVQAISATDKAVKTIYDACQEAGYILVITADHGNAEQMINPETGNPHTAHTTNPVPLIITGDPSKFGLVGDADDGDDPEGKGALADVAPTILDIMGLDKPEDMSGRSLLLRK</sequence>
<feature type="compositionally biased region" description="Acidic residues" evidence="15">
    <location>
        <begin position="1209"/>
        <end position="1227"/>
    </location>
</feature>
<dbReference type="GO" id="GO:0016791">
    <property type="term" value="F:phosphatase activity"/>
    <property type="evidence" value="ECO:0007669"/>
    <property type="project" value="InterPro"/>
</dbReference>
<evidence type="ECO:0000256" key="13">
    <source>
        <dbReference type="ARBA" id="ARBA00083354"/>
    </source>
</evidence>
<dbReference type="OrthoDB" id="1886626at2759"/>
<evidence type="ECO:0000256" key="8">
    <source>
        <dbReference type="ARBA" id="ARBA00022723"/>
    </source>
</evidence>
<feature type="region of interest" description="Disordered" evidence="15">
    <location>
        <begin position="523"/>
        <end position="561"/>
    </location>
</feature>